<accession>A0AAW0T8R1</accession>
<feature type="compositionally biased region" description="Basic residues" evidence="1">
    <location>
        <begin position="98"/>
        <end position="116"/>
    </location>
</feature>
<dbReference type="Proteomes" id="UP001487740">
    <property type="component" value="Unassembled WGS sequence"/>
</dbReference>
<reference evidence="2 3" key="1">
    <citation type="submission" date="2023-03" db="EMBL/GenBank/DDBJ databases">
        <title>High-quality genome of Scylla paramamosain provides insights in environmental adaptation.</title>
        <authorList>
            <person name="Zhang L."/>
        </authorList>
    </citation>
    <scope>NUCLEOTIDE SEQUENCE [LARGE SCALE GENOMIC DNA]</scope>
    <source>
        <strain evidence="2">LZ_2023a</strain>
        <tissue evidence="2">Muscle</tissue>
    </source>
</reference>
<dbReference type="EMBL" id="JARAKH010000036">
    <property type="protein sequence ID" value="KAK8384034.1"/>
    <property type="molecule type" value="Genomic_DNA"/>
</dbReference>
<feature type="compositionally biased region" description="Basic and acidic residues" evidence="1">
    <location>
        <begin position="75"/>
        <end position="84"/>
    </location>
</feature>
<dbReference type="AlphaFoldDB" id="A0AAW0T8R1"/>
<name>A0AAW0T8R1_SCYPA</name>
<organism evidence="2 3">
    <name type="scientific">Scylla paramamosain</name>
    <name type="common">Mud crab</name>
    <dbReference type="NCBI Taxonomy" id="85552"/>
    <lineage>
        <taxon>Eukaryota</taxon>
        <taxon>Metazoa</taxon>
        <taxon>Ecdysozoa</taxon>
        <taxon>Arthropoda</taxon>
        <taxon>Crustacea</taxon>
        <taxon>Multicrustacea</taxon>
        <taxon>Malacostraca</taxon>
        <taxon>Eumalacostraca</taxon>
        <taxon>Eucarida</taxon>
        <taxon>Decapoda</taxon>
        <taxon>Pleocyemata</taxon>
        <taxon>Brachyura</taxon>
        <taxon>Eubrachyura</taxon>
        <taxon>Portunoidea</taxon>
        <taxon>Portunidae</taxon>
        <taxon>Portuninae</taxon>
        <taxon>Scylla</taxon>
    </lineage>
</organism>
<protein>
    <submittedName>
        <fullName evidence="2">Uncharacterized protein</fullName>
    </submittedName>
</protein>
<evidence type="ECO:0000313" key="2">
    <source>
        <dbReference type="EMBL" id="KAK8384034.1"/>
    </source>
</evidence>
<sequence>MDGREARQRYWEGFSGAVAATLSPKAISNEANKVRGKQRDVRVLRDPRQAADDLTGTWAHAAGLSSLLQEITREFQDREYEKSVSPEGPQNPQITRKTPPHHRTAAPPHPHYHRHTTTSLKG</sequence>
<feature type="region of interest" description="Disordered" evidence="1">
    <location>
        <begin position="75"/>
        <end position="122"/>
    </location>
</feature>
<evidence type="ECO:0000313" key="3">
    <source>
        <dbReference type="Proteomes" id="UP001487740"/>
    </source>
</evidence>
<proteinExistence type="predicted"/>
<gene>
    <name evidence="2" type="ORF">O3P69_016040</name>
</gene>
<evidence type="ECO:0000256" key="1">
    <source>
        <dbReference type="SAM" id="MobiDB-lite"/>
    </source>
</evidence>
<comment type="caution">
    <text evidence="2">The sequence shown here is derived from an EMBL/GenBank/DDBJ whole genome shotgun (WGS) entry which is preliminary data.</text>
</comment>
<keyword evidence="3" id="KW-1185">Reference proteome</keyword>